<feature type="compositionally biased region" description="Low complexity" evidence="1">
    <location>
        <begin position="142"/>
        <end position="152"/>
    </location>
</feature>
<comment type="caution">
    <text evidence="2">The sequence shown here is derived from an EMBL/GenBank/DDBJ whole genome shotgun (WGS) entry which is preliminary data.</text>
</comment>
<evidence type="ECO:0000313" key="3">
    <source>
        <dbReference type="Proteomes" id="UP001201812"/>
    </source>
</evidence>
<feature type="compositionally biased region" description="Basic and acidic residues" evidence="1">
    <location>
        <begin position="179"/>
        <end position="189"/>
    </location>
</feature>
<name>A0AAD4MYZ6_9BILA</name>
<accession>A0AAD4MYZ6</accession>
<proteinExistence type="predicted"/>
<feature type="compositionally biased region" description="Basic residues" evidence="1">
    <location>
        <begin position="63"/>
        <end position="86"/>
    </location>
</feature>
<feature type="compositionally biased region" description="Polar residues" evidence="1">
    <location>
        <begin position="92"/>
        <end position="104"/>
    </location>
</feature>
<evidence type="ECO:0000256" key="1">
    <source>
        <dbReference type="SAM" id="MobiDB-lite"/>
    </source>
</evidence>
<reference evidence="2" key="1">
    <citation type="submission" date="2022-01" db="EMBL/GenBank/DDBJ databases">
        <title>Genome Sequence Resource for Two Populations of Ditylenchus destructor, the Migratory Endoparasitic Phytonematode.</title>
        <authorList>
            <person name="Zhang H."/>
            <person name="Lin R."/>
            <person name="Xie B."/>
        </authorList>
    </citation>
    <scope>NUCLEOTIDE SEQUENCE</scope>
    <source>
        <strain evidence="2">BazhouSP</strain>
    </source>
</reference>
<sequence length="243" mass="27258">MSKLLIFVPSRTIRQNRRRGIQQYREFIDRPATMLYFETIGSRLPLMLLTAALQFGALSCSRRKKAKKKSRQNAKKPIRVVTRKNPKPSPHTPATNISPYNDMQSPLVKTKTIPKNDKEKKIAKGKMVRRQSDFPAMQNQNLSDSLRSSTSSDMERETPLMSDDIDPKADVVPTGIKKVMGDRAKESKNKGGKKPVKKKAAEKLVTCDDSDGDGFAPNQGKTSDSNEKDPNLTDPTQHFTADK</sequence>
<feature type="compositionally biased region" description="Polar residues" evidence="1">
    <location>
        <begin position="233"/>
        <end position="243"/>
    </location>
</feature>
<dbReference type="Proteomes" id="UP001201812">
    <property type="component" value="Unassembled WGS sequence"/>
</dbReference>
<dbReference type="AlphaFoldDB" id="A0AAD4MYZ6"/>
<keyword evidence="3" id="KW-1185">Reference proteome</keyword>
<organism evidence="2 3">
    <name type="scientific">Ditylenchus destructor</name>
    <dbReference type="NCBI Taxonomy" id="166010"/>
    <lineage>
        <taxon>Eukaryota</taxon>
        <taxon>Metazoa</taxon>
        <taxon>Ecdysozoa</taxon>
        <taxon>Nematoda</taxon>
        <taxon>Chromadorea</taxon>
        <taxon>Rhabditida</taxon>
        <taxon>Tylenchina</taxon>
        <taxon>Tylenchomorpha</taxon>
        <taxon>Sphaerularioidea</taxon>
        <taxon>Anguinidae</taxon>
        <taxon>Anguininae</taxon>
        <taxon>Ditylenchus</taxon>
    </lineage>
</organism>
<protein>
    <submittedName>
        <fullName evidence="2">Uncharacterized protein</fullName>
    </submittedName>
</protein>
<dbReference type="EMBL" id="JAKKPZ010000053">
    <property type="protein sequence ID" value="KAI1705816.1"/>
    <property type="molecule type" value="Genomic_DNA"/>
</dbReference>
<feature type="region of interest" description="Disordered" evidence="1">
    <location>
        <begin position="63"/>
        <end position="243"/>
    </location>
</feature>
<evidence type="ECO:0000313" key="2">
    <source>
        <dbReference type="EMBL" id="KAI1705816.1"/>
    </source>
</evidence>
<gene>
    <name evidence="2" type="ORF">DdX_13429</name>
</gene>